<protein>
    <submittedName>
        <fullName evidence="2">Uncharacterized protein</fullName>
    </submittedName>
</protein>
<feature type="region of interest" description="Disordered" evidence="1">
    <location>
        <begin position="34"/>
        <end position="82"/>
    </location>
</feature>
<dbReference type="Proteomes" id="UP000006038">
    <property type="component" value="Chromosome 10"/>
</dbReference>
<reference evidence="2" key="1">
    <citation type="journal article" date="2013" name="Nat. Commun.">
        <title>Whole-genome sequencing of Oryza brachyantha reveals mechanisms underlying Oryza genome evolution.</title>
        <authorList>
            <person name="Chen J."/>
            <person name="Huang Q."/>
            <person name="Gao D."/>
            <person name="Wang J."/>
            <person name="Lang Y."/>
            <person name="Liu T."/>
            <person name="Li B."/>
            <person name="Bai Z."/>
            <person name="Luis Goicoechea J."/>
            <person name="Liang C."/>
            <person name="Chen C."/>
            <person name="Zhang W."/>
            <person name="Sun S."/>
            <person name="Liao Y."/>
            <person name="Zhang X."/>
            <person name="Yang L."/>
            <person name="Song C."/>
            <person name="Wang M."/>
            <person name="Shi J."/>
            <person name="Liu G."/>
            <person name="Liu J."/>
            <person name="Zhou H."/>
            <person name="Zhou W."/>
            <person name="Yu Q."/>
            <person name="An N."/>
            <person name="Chen Y."/>
            <person name="Cai Q."/>
            <person name="Wang B."/>
            <person name="Liu B."/>
            <person name="Min J."/>
            <person name="Huang Y."/>
            <person name="Wu H."/>
            <person name="Li Z."/>
            <person name="Zhang Y."/>
            <person name="Yin Y."/>
            <person name="Song W."/>
            <person name="Jiang J."/>
            <person name="Jackson S.A."/>
            <person name="Wing R.A."/>
            <person name="Wang J."/>
            <person name="Chen M."/>
        </authorList>
    </citation>
    <scope>NUCLEOTIDE SEQUENCE [LARGE SCALE GENOMIC DNA]</scope>
    <source>
        <strain evidence="2">cv. IRGC 101232</strain>
    </source>
</reference>
<reference evidence="2" key="2">
    <citation type="submission" date="2013-04" db="UniProtKB">
        <authorList>
            <consortium name="EnsemblPlants"/>
        </authorList>
    </citation>
    <scope>IDENTIFICATION</scope>
</reference>
<dbReference type="AlphaFoldDB" id="J3N4K9"/>
<feature type="compositionally biased region" description="Basic residues" evidence="1">
    <location>
        <begin position="51"/>
        <end position="69"/>
    </location>
</feature>
<keyword evidence="3" id="KW-1185">Reference proteome</keyword>
<dbReference type="HOGENOM" id="CLU_1437928_0_0_1"/>
<proteinExistence type="predicted"/>
<dbReference type="Gramene" id="OB10G24570.1">
    <property type="protein sequence ID" value="OB10G24570.1"/>
    <property type="gene ID" value="OB10G24570"/>
</dbReference>
<dbReference type="EnsemblPlants" id="OB10G24570.1">
    <property type="protein sequence ID" value="OB10G24570.1"/>
    <property type="gene ID" value="OB10G24570"/>
</dbReference>
<evidence type="ECO:0000256" key="1">
    <source>
        <dbReference type="SAM" id="MobiDB-lite"/>
    </source>
</evidence>
<organism evidence="2">
    <name type="scientific">Oryza brachyantha</name>
    <name type="common">malo sina</name>
    <dbReference type="NCBI Taxonomy" id="4533"/>
    <lineage>
        <taxon>Eukaryota</taxon>
        <taxon>Viridiplantae</taxon>
        <taxon>Streptophyta</taxon>
        <taxon>Embryophyta</taxon>
        <taxon>Tracheophyta</taxon>
        <taxon>Spermatophyta</taxon>
        <taxon>Magnoliopsida</taxon>
        <taxon>Liliopsida</taxon>
        <taxon>Poales</taxon>
        <taxon>Poaceae</taxon>
        <taxon>BOP clade</taxon>
        <taxon>Oryzoideae</taxon>
        <taxon>Oryzeae</taxon>
        <taxon>Oryzinae</taxon>
        <taxon>Oryza</taxon>
    </lineage>
</organism>
<sequence length="189" mass="21858">PGFHLAVILEQIVGLHHGHRELTGDELPGVLVPQQPVLPPGRIRSLAGAPGRRRRRAPARSQVFHHRREHPSSPTPPHRPLPRKGHFYLLLLSFLREICNCIPKNTHVKDQEQNPHDQREKDQQNHHTLLALGHEEGEEAKKKELAFSRIASSAPQIPVRSHNQKKEAFDLETYRSQARRRQQRLGFWW</sequence>
<name>J3N4K9_ORYBR</name>
<accession>J3N4K9</accession>
<evidence type="ECO:0000313" key="2">
    <source>
        <dbReference type="EnsemblPlants" id="OB10G24570.1"/>
    </source>
</evidence>
<evidence type="ECO:0000313" key="3">
    <source>
        <dbReference type="Proteomes" id="UP000006038"/>
    </source>
</evidence>